<name>A0AA86TEG6_9FABA</name>
<protein>
    <submittedName>
        <fullName evidence="2">Uncharacterized protein</fullName>
    </submittedName>
</protein>
<dbReference type="EMBL" id="OY731405">
    <property type="protein sequence ID" value="CAJ1972404.1"/>
    <property type="molecule type" value="Genomic_DNA"/>
</dbReference>
<dbReference type="SUPFAM" id="SSF52540">
    <property type="entry name" value="P-loop containing nucleoside triphosphate hydrolases"/>
    <property type="match status" value="1"/>
</dbReference>
<proteinExistence type="predicted"/>
<gene>
    <name evidence="2" type="ORF">AYBTSS11_LOCUS24453</name>
</gene>
<feature type="region of interest" description="Disordered" evidence="1">
    <location>
        <begin position="1"/>
        <end position="20"/>
    </location>
</feature>
<evidence type="ECO:0000256" key="1">
    <source>
        <dbReference type="SAM" id="MobiDB-lite"/>
    </source>
</evidence>
<sequence>MVGVGRNWEQSESSGQCSWSAIRPQKAIRTESIHLVEKNEVGNGERGSLSKGLNNTGFVITVAHRIPTVIDTDLVLVLDEGTIAEYDDPAKLL</sequence>
<organism evidence="2 3">
    <name type="scientific">Sphenostylis stenocarpa</name>
    <dbReference type="NCBI Taxonomy" id="92480"/>
    <lineage>
        <taxon>Eukaryota</taxon>
        <taxon>Viridiplantae</taxon>
        <taxon>Streptophyta</taxon>
        <taxon>Embryophyta</taxon>
        <taxon>Tracheophyta</taxon>
        <taxon>Spermatophyta</taxon>
        <taxon>Magnoliopsida</taxon>
        <taxon>eudicotyledons</taxon>
        <taxon>Gunneridae</taxon>
        <taxon>Pentapetalae</taxon>
        <taxon>rosids</taxon>
        <taxon>fabids</taxon>
        <taxon>Fabales</taxon>
        <taxon>Fabaceae</taxon>
        <taxon>Papilionoideae</taxon>
        <taxon>50 kb inversion clade</taxon>
        <taxon>NPAAA clade</taxon>
        <taxon>indigoferoid/millettioid clade</taxon>
        <taxon>Phaseoleae</taxon>
        <taxon>Sphenostylis</taxon>
    </lineage>
</organism>
<feature type="compositionally biased region" description="Polar residues" evidence="1">
    <location>
        <begin position="8"/>
        <end position="19"/>
    </location>
</feature>
<accession>A0AA86TEG6</accession>
<evidence type="ECO:0000313" key="3">
    <source>
        <dbReference type="Proteomes" id="UP001189624"/>
    </source>
</evidence>
<reference evidence="2" key="1">
    <citation type="submission" date="2023-10" db="EMBL/GenBank/DDBJ databases">
        <authorList>
            <person name="Domelevo Entfellner J.-B."/>
        </authorList>
    </citation>
    <scope>NUCLEOTIDE SEQUENCE</scope>
</reference>
<dbReference type="InterPro" id="IPR027417">
    <property type="entry name" value="P-loop_NTPase"/>
</dbReference>
<dbReference type="Proteomes" id="UP001189624">
    <property type="component" value="Chromosome 8"/>
</dbReference>
<dbReference type="AlphaFoldDB" id="A0AA86TEG6"/>
<dbReference type="Gene3D" id="3.40.50.300">
    <property type="entry name" value="P-loop containing nucleotide triphosphate hydrolases"/>
    <property type="match status" value="1"/>
</dbReference>
<dbReference type="Gramene" id="rna-AYBTSS11_LOCUS24453">
    <property type="protein sequence ID" value="CAJ1972404.1"/>
    <property type="gene ID" value="gene-AYBTSS11_LOCUS24453"/>
</dbReference>
<evidence type="ECO:0000313" key="2">
    <source>
        <dbReference type="EMBL" id="CAJ1972404.1"/>
    </source>
</evidence>
<keyword evidence="3" id="KW-1185">Reference proteome</keyword>